<dbReference type="PANTHER" id="PTHR12715">
    <property type="entry name" value="TRANSPORTER, DRUG/METABOLITE EXPORTER FAMILY"/>
    <property type="match status" value="1"/>
</dbReference>
<evidence type="ECO:0000313" key="5">
    <source>
        <dbReference type="EMBL" id="OEF99463.1"/>
    </source>
</evidence>
<sequence length="310" mass="34627">MHNNKILALIAILITVILWGLSFISIKISLEVLSPMTLALLRFLISSLILMIIIKMKEPKTKLNRKDIPKMIMAGLVGLTAYYFFENNGIKLITASAAAIIIATIPIFSLVAEAIVYKSKMSTSKVISVLISLVGVYFLVGGNIKELISSGTGMGYLLMFGAVFSWIIYNILTKSLFEKYSQLAIVYYQTIYGTVFFIPFVLFETTDWTGINLTIILNVVYLGIFCSAIGYYLYVYALEYLDVALTSLYLNFIPLVTVIGSFYILNEKINFDQVLGGILIVFSVFIVTWQSATESKEAKQISCTQLTLKE</sequence>
<dbReference type="STRING" id="337097.BHF71_09000"/>
<name>A0A1D2YUW0_9BACI</name>
<keyword evidence="3" id="KW-1133">Transmembrane helix</keyword>
<keyword evidence="3" id="KW-0472">Membrane</keyword>
<feature type="transmembrane region" description="Helical" evidence="3">
    <location>
        <begin position="68"/>
        <end position="85"/>
    </location>
</feature>
<dbReference type="PANTHER" id="PTHR12715:SF4">
    <property type="entry name" value="EAMA DOMAIN-CONTAINING PROTEIN"/>
    <property type="match status" value="1"/>
</dbReference>
<feature type="transmembrane region" description="Helical" evidence="3">
    <location>
        <begin position="154"/>
        <end position="172"/>
    </location>
</feature>
<evidence type="ECO:0000256" key="3">
    <source>
        <dbReference type="SAM" id="Phobius"/>
    </source>
</evidence>
<dbReference type="RefSeq" id="WP_069656696.1">
    <property type="nucleotide sequence ID" value="NZ_MIJF01000023.1"/>
</dbReference>
<dbReference type="Proteomes" id="UP000243739">
    <property type="component" value="Unassembled WGS sequence"/>
</dbReference>
<evidence type="ECO:0000313" key="6">
    <source>
        <dbReference type="Proteomes" id="UP000243739"/>
    </source>
</evidence>
<dbReference type="Gene3D" id="1.10.3730.20">
    <property type="match status" value="1"/>
</dbReference>
<feature type="transmembrane region" description="Helical" evidence="3">
    <location>
        <begin position="184"/>
        <end position="203"/>
    </location>
</feature>
<feature type="transmembrane region" description="Helical" evidence="3">
    <location>
        <begin position="36"/>
        <end position="56"/>
    </location>
</feature>
<dbReference type="Pfam" id="PF00892">
    <property type="entry name" value="EamA"/>
    <property type="match status" value="2"/>
</dbReference>
<comment type="subcellular location">
    <subcellularLocation>
        <location evidence="1">Endomembrane system</location>
        <topology evidence="1">Multi-pass membrane protein</topology>
    </subcellularLocation>
</comment>
<dbReference type="EMBL" id="MIJF01000023">
    <property type="protein sequence ID" value="OEF99463.1"/>
    <property type="molecule type" value="Genomic_DNA"/>
</dbReference>
<dbReference type="InterPro" id="IPR052756">
    <property type="entry name" value="Alkyne_AA_exporter"/>
</dbReference>
<gene>
    <name evidence="5" type="ORF">BHF71_09000</name>
</gene>
<dbReference type="GO" id="GO:0016020">
    <property type="term" value="C:membrane"/>
    <property type="evidence" value="ECO:0007669"/>
    <property type="project" value="InterPro"/>
</dbReference>
<protein>
    <recommendedName>
        <fullName evidence="4">EamA domain-containing protein</fullName>
    </recommendedName>
</protein>
<feature type="transmembrane region" description="Helical" evidence="3">
    <location>
        <begin position="7"/>
        <end position="30"/>
    </location>
</feature>
<comment type="similarity">
    <text evidence="2">Belongs to the EamA transporter family.</text>
</comment>
<feature type="domain" description="EamA" evidence="4">
    <location>
        <begin position="154"/>
        <end position="288"/>
    </location>
</feature>
<feature type="transmembrane region" description="Helical" evidence="3">
    <location>
        <begin position="215"/>
        <end position="236"/>
    </location>
</feature>
<feature type="transmembrane region" description="Helical" evidence="3">
    <location>
        <begin position="248"/>
        <end position="265"/>
    </location>
</feature>
<accession>A0A1D2YUW0</accession>
<dbReference type="SUPFAM" id="SSF103481">
    <property type="entry name" value="Multidrug resistance efflux transporter EmrE"/>
    <property type="match status" value="2"/>
</dbReference>
<evidence type="ECO:0000256" key="1">
    <source>
        <dbReference type="ARBA" id="ARBA00004127"/>
    </source>
</evidence>
<organism evidence="5 6">
    <name type="scientific">Vulcanibacillus modesticaldus</name>
    <dbReference type="NCBI Taxonomy" id="337097"/>
    <lineage>
        <taxon>Bacteria</taxon>
        <taxon>Bacillati</taxon>
        <taxon>Bacillota</taxon>
        <taxon>Bacilli</taxon>
        <taxon>Bacillales</taxon>
        <taxon>Bacillaceae</taxon>
        <taxon>Vulcanibacillus</taxon>
    </lineage>
</organism>
<reference evidence="5 6" key="1">
    <citation type="submission" date="2016-09" db="EMBL/GenBank/DDBJ databases">
        <title>Draft genome sequence for the type strain of Vulcanibacillus modesticaldus BR, a strictly anaerobic, moderately thermophilic, and nitrate-reducing bacterium from deep sea-hydrothermal vents of the Mid-Atlantic Ridge.</title>
        <authorList>
            <person name="Abin C.A."/>
            <person name="Hollibaugh J.T."/>
        </authorList>
    </citation>
    <scope>NUCLEOTIDE SEQUENCE [LARGE SCALE GENOMIC DNA]</scope>
    <source>
        <strain evidence="5 6">BR</strain>
    </source>
</reference>
<dbReference type="InterPro" id="IPR037185">
    <property type="entry name" value="EmrE-like"/>
</dbReference>
<dbReference type="AlphaFoldDB" id="A0A1D2YUW0"/>
<dbReference type="InterPro" id="IPR000620">
    <property type="entry name" value="EamA_dom"/>
</dbReference>
<feature type="domain" description="EamA" evidence="4">
    <location>
        <begin position="8"/>
        <end position="140"/>
    </location>
</feature>
<feature type="transmembrane region" description="Helical" evidence="3">
    <location>
        <begin position="129"/>
        <end position="148"/>
    </location>
</feature>
<keyword evidence="6" id="KW-1185">Reference proteome</keyword>
<proteinExistence type="inferred from homology"/>
<comment type="caution">
    <text evidence="5">The sequence shown here is derived from an EMBL/GenBank/DDBJ whole genome shotgun (WGS) entry which is preliminary data.</text>
</comment>
<feature type="transmembrane region" description="Helical" evidence="3">
    <location>
        <begin position="271"/>
        <end position="289"/>
    </location>
</feature>
<evidence type="ECO:0000256" key="2">
    <source>
        <dbReference type="ARBA" id="ARBA00007362"/>
    </source>
</evidence>
<keyword evidence="3" id="KW-0812">Transmembrane</keyword>
<evidence type="ECO:0000259" key="4">
    <source>
        <dbReference type="Pfam" id="PF00892"/>
    </source>
</evidence>
<feature type="transmembrane region" description="Helical" evidence="3">
    <location>
        <begin position="97"/>
        <end position="117"/>
    </location>
</feature>